<evidence type="ECO:0000313" key="3">
    <source>
        <dbReference type="EMBL" id="TNN74633.1"/>
    </source>
</evidence>
<dbReference type="AlphaFoldDB" id="A0A4Z2IBZ9"/>
<feature type="compositionally biased region" description="Basic and acidic residues" evidence="1">
    <location>
        <begin position="37"/>
        <end position="48"/>
    </location>
</feature>
<keyword evidence="2" id="KW-0732">Signal</keyword>
<organism evidence="3 4">
    <name type="scientific">Liparis tanakae</name>
    <name type="common">Tanaka's snailfish</name>
    <dbReference type="NCBI Taxonomy" id="230148"/>
    <lineage>
        <taxon>Eukaryota</taxon>
        <taxon>Metazoa</taxon>
        <taxon>Chordata</taxon>
        <taxon>Craniata</taxon>
        <taxon>Vertebrata</taxon>
        <taxon>Euteleostomi</taxon>
        <taxon>Actinopterygii</taxon>
        <taxon>Neopterygii</taxon>
        <taxon>Teleostei</taxon>
        <taxon>Neoteleostei</taxon>
        <taxon>Acanthomorphata</taxon>
        <taxon>Eupercaria</taxon>
        <taxon>Perciformes</taxon>
        <taxon>Cottioidei</taxon>
        <taxon>Cottales</taxon>
        <taxon>Liparidae</taxon>
        <taxon>Liparis</taxon>
    </lineage>
</organism>
<feature type="compositionally biased region" description="Low complexity" evidence="1">
    <location>
        <begin position="50"/>
        <end position="62"/>
    </location>
</feature>
<evidence type="ECO:0000256" key="2">
    <source>
        <dbReference type="SAM" id="SignalP"/>
    </source>
</evidence>
<dbReference type="Proteomes" id="UP000314294">
    <property type="component" value="Unassembled WGS sequence"/>
</dbReference>
<protein>
    <submittedName>
        <fullName evidence="3">Uncharacterized protein</fullName>
    </submittedName>
</protein>
<evidence type="ECO:0000256" key="1">
    <source>
        <dbReference type="SAM" id="MobiDB-lite"/>
    </source>
</evidence>
<comment type="caution">
    <text evidence="3">The sequence shown here is derived from an EMBL/GenBank/DDBJ whole genome shotgun (WGS) entry which is preliminary data.</text>
</comment>
<keyword evidence="4" id="KW-1185">Reference proteome</keyword>
<feature type="region of interest" description="Disordered" evidence="1">
    <location>
        <begin position="37"/>
        <end position="62"/>
    </location>
</feature>
<feature type="chain" id="PRO_5021200251" evidence="2">
    <location>
        <begin position="25"/>
        <end position="62"/>
    </location>
</feature>
<name>A0A4Z2IBZ9_9TELE</name>
<feature type="signal peptide" evidence="2">
    <location>
        <begin position="1"/>
        <end position="24"/>
    </location>
</feature>
<gene>
    <name evidence="3" type="ORF">EYF80_015180</name>
</gene>
<proteinExistence type="predicted"/>
<accession>A0A4Z2IBZ9</accession>
<reference evidence="3 4" key="1">
    <citation type="submission" date="2019-03" db="EMBL/GenBank/DDBJ databases">
        <title>First draft genome of Liparis tanakae, snailfish: a comprehensive survey of snailfish specific genes.</title>
        <authorList>
            <person name="Kim W."/>
            <person name="Song I."/>
            <person name="Jeong J.-H."/>
            <person name="Kim D."/>
            <person name="Kim S."/>
            <person name="Ryu S."/>
            <person name="Song J.Y."/>
            <person name="Lee S.K."/>
        </authorList>
    </citation>
    <scope>NUCLEOTIDE SEQUENCE [LARGE SCALE GENOMIC DNA]</scope>
    <source>
        <tissue evidence="3">Muscle</tissue>
    </source>
</reference>
<evidence type="ECO:0000313" key="4">
    <source>
        <dbReference type="Proteomes" id="UP000314294"/>
    </source>
</evidence>
<sequence length="62" mass="6421">MALCSTCRLTVGGLMLSLVHSCCATGGDYVTRPAAGVKEESKGRKGRETSLMSSLMSAALEP</sequence>
<dbReference type="EMBL" id="SRLO01000112">
    <property type="protein sequence ID" value="TNN74633.1"/>
    <property type="molecule type" value="Genomic_DNA"/>
</dbReference>